<name>A0A0P7BLR6_9HYPO</name>
<evidence type="ECO:0000313" key="3">
    <source>
        <dbReference type="EMBL" id="KPM41071.1"/>
    </source>
</evidence>
<accession>A0A0P7BLR6</accession>
<comment type="caution">
    <text evidence="3">The sequence shown here is derived from an EMBL/GenBank/DDBJ whole genome shotgun (WGS) entry which is preliminary data.</text>
</comment>
<feature type="chain" id="PRO_5013040073" description="Ecp2 effector protein-like domain-containing protein" evidence="1">
    <location>
        <begin position="16"/>
        <end position="186"/>
    </location>
</feature>
<evidence type="ECO:0000259" key="2">
    <source>
        <dbReference type="Pfam" id="PF14856"/>
    </source>
</evidence>
<proteinExistence type="predicted"/>
<evidence type="ECO:0000313" key="4">
    <source>
        <dbReference type="Proteomes" id="UP000050424"/>
    </source>
</evidence>
<sequence>MKATILLAGLPLAFSLPTVAPSQDVPVSKRADVSFGPALSPFPFHGDQCGQSSFERTEDDDAQIMNIDDCNDLVNGLADRDRHWELSNRGGGSFINNWLDLTWAGNCHFYVNTKDFLEFTTDGRNYLGTTDVADVVRDAVAQFQQWGTVTYPGGSLQVGTVLPVSGTMGCWPNSWKTPWKIQANSP</sequence>
<keyword evidence="1" id="KW-0732">Signal</keyword>
<dbReference type="Pfam" id="PF14856">
    <property type="entry name" value="Hce2"/>
    <property type="match status" value="1"/>
</dbReference>
<dbReference type="AlphaFoldDB" id="A0A0P7BLR6"/>
<feature type="domain" description="Ecp2 effector protein-like" evidence="2">
    <location>
        <begin position="48"/>
        <end position="169"/>
    </location>
</feature>
<gene>
    <name evidence="3" type="ORF">AK830_g5483</name>
</gene>
<reference evidence="3 4" key="1">
    <citation type="submission" date="2015-09" db="EMBL/GenBank/DDBJ databases">
        <title>Draft genome of a European isolate of the apple canker pathogen Neonectria ditissima.</title>
        <authorList>
            <person name="Gomez-Cortecero A."/>
            <person name="Harrison R.J."/>
            <person name="Armitage A.D."/>
        </authorList>
    </citation>
    <scope>NUCLEOTIDE SEQUENCE [LARGE SCALE GENOMIC DNA]</scope>
    <source>
        <strain evidence="3 4">R09/05</strain>
    </source>
</reference>
<protein>
    <recommendedName>
        <fullName evidence="2">Ecp2 effector protein-like domain-containing protein</fullName>
    </recommendedName>
</protein>
<dbReference type="OrthoDB" id="5050283at2759"/>
<keyword evidence="4" id="KW-1185">Reference proteome</keyword>
<dbReference type="InterPro" id="IPR029226">
    <property type="entry name" value="Ecp2-like"/>
</dbReference>
<evidence type="ECO:0000256" key="1">
    <source>
        <dbReference type="SAM" id="SignalP"/>
    </source>
</evidence>
<organism evidence="3 4">
    <name type="scientific">Neonectria ditissima</name>
    <dbReference type="NCBI Taxonomy" id="78410"/>
    <lineage>
        <taxon>Eukaryota</taxon>
        <taxon>Fungi</taxon>
        <taxon>Dikarya</taxon>
        <taxon>Ascomycota</taxon>
        <taxon>Pezizomycotina</taxon>
        <taxon>Sordariomycetes</taxon>
        <taxon>Hypocreomycetidae</taxon>
        <taxon>Hypocreales</taxon>
        <taxon>Nectriaceae</taxon>
        <taxon>Neonectria</taxon>
    </lineage>
</organism>
<dbReference type="Proteomes" id="UP000050424">
    <property type="component" value="Unassembled WGS sequence"/>
</dbReference>
<feature type="signal peptide" evidence="1">
    <location>
        <begin position="1"/>
        <end position="15"/>
    </location>
</feature>
<dbReference type="EMBL" id="LKCW01000071">
    <property type="protein sequence ID" value="KPM41071.1"/>
    <property type="molecule type" value="Genomic_DNA"/>
</dbReference>